<sequence length="624" mass="65849">MKQKTTLVLAVTAVAVTGIVASQALAVMSGNFSMRRAGNELVESVSERLGVSVTFQDDPEVTSFPIPRIIARDVTVTENGEPGSASSVTVPELEVSLKVLPLLIGQVEVERLTMIEPEIRIVSSKQGDGKAPSGTAAHDLLQVMALAEELSAELGAFELRDASLSFENPRTGDVEKVRNADLSAAWSKTAQSISLGGTAEWRGVELDLNAALTEPSAALSDKGSPISLSLSTQQAETSDTGDGTSAWSSCLLPLASRQPIGPIDIEGMLRVDGRRVSLSDADFSFNGGEAAGEISVTQSKGRSRIEGSVAFETLDLVTLGRAYQSEDHDLGAIMSVKSACMEAGDTALSLEADELRLGQFSVTDAALDLETRENRVDFDLRRATLANGSIAGEGNIEADDRGLAVDLDARITDLSVTELGQAFWSIHRSRHPIGIDSPPRGTASAEFRVSARGETPAALWQGLEGHGRIQVRDGSIDGANIVATLDRLRDGNEIIAKGEAPFVPVPGRTHFTELNAALVAEGGTARTEQVHMAGENFEIELAGKLGLDGGLMVAVGTASLFSGDDEKESRRDDPIVELPFGVGGSVKHPGIAPGIPRIGPRAEAAPASENCTFLERPDRCSRRL</sequence>
<dbReference type="GO" id="GO:0090313">
    <property type="term" value="P:regulation of protein targeting to membrane"/>
    <property type="evidence" value="ECO:0007669"/>
    <property type="project" value="TreeGrafter"/>
</dbReference>
<evidence type="ECO:0000313" key="2">
    <source>
        <dbReference type="EMBL" id="RMC33662.1"/>
    </source>
</evidence>
<dbReference type="Pfam" id="PF05170">
    <property type="entry name" value="AsmA"/>
    <property type="match status" value="2"/>
</dbReference>
<feature type="domain" description="AsmA" evidence="1">
    <location>
        <begin position="17"/>
        <end position="140"/>
    </location>
</feature>
<gene>
    <name evidence="2" type="ORF">C9E81_15220</name>
</gene>
<dbReference type="PANTHER" id="PTHR30441:SF8">
    <property type="entry name" value="DUF748 DOMAIN-CONTAINING PROTEIN"/>
    <property type="match status" value="1"/>
</dbReference>
<dbReference type="AlphaFoldDB" id="A0A3M0M788"/>
<evidence type="ECO:0000259" key="1">
    <source>
        <dbReference type="Pfam" id="PF05170"/>
    </source>
</evidence>
<name>A0A3M0M788_9RHOB</name>
<dbReference type="OrthoDB" id="225437at2"/>
<keyword evidence="3" id="KW-1185">Reference proteome</keyword>
<organism evidence="2 3">
    <name type="scientific">Paracoccus alkanivorans</name>
    <dbReference type="NCBI Taxonomy" id="2116655"/>
    <lineage>
        <taxon>Bacteria</taxon>
        <taxon>Pseudomonadati</taxon>
        <taxon>Pseudomonadota</taxon>
        <taxon>Alphaproteobacteria</taxon>
        <taxon>Rhodobacterales</taxon>
        <taxon>Paracoccaceae</taxon>
        <taxon>Paracoccus</taxon>
    </lineage>
</organism>
<dbReference type="EMBL" id="QOKZ01000006">
    <property type="protein sequence ID" value="RMC33662.1"/>
    <property type="molecule type" value="Genomic_DNA"/>
</dbReference>
<proteinExistence type="predicted"/>
<feature type="domain" description="AsmA" evidence="1">
    <location>
        <begin position="345"/>
        <end position="486"/>
    </location>
</feature>
<protein>
    <submittedName>
        <fullName evidence="2">AsmA family protein</fullName>
    </submittedName>
</protein>
<dbReference type="RefSeq" id="WP_122113217.1">
    <property type="nucleotide sequence ID" value="NZ_QOKZ01000006.1"/>
</dbReference>
<accession>A0A3M0M788</accession>
<comment type="caution">
    <text evidence="2">The sequence shown here is derived from an EMBL/GenBank/DDBJ whole genome shotgun (WGS) entry which is preliminary data.</text>
</comment>
<dbReference type="InterPro" id="IPR007844">
    <property type="entry name" value="AsmA"/>
</dbReference>
<evidence type="ECO:0000313" key="3">
    <source>
        <dbReference type="Proteomes" id="UP000273516"/>
    </source>
</evidence>
<dbReference type="Proteomes" id="UP000273516">
    <property type="component" value="Unassembled WGS sequence"/>
</dbReference>
<reference evidence="2 3" key="1">
    <citation type="submission" date="2018-07" db="EMBL/GenBank/DDBJ databases">
        <authorList>
            <person name="Zhang Y."/>
            <person name="Wang L."/>
            <person name="Ma S."/>
        </authorList>
    </citation>
    <scope>NUCLEOTIDE SEQUENCE [LARGE SCALE GENOMIC DNA]</scope>
    <source>
        <strain evidence="2 3">4-2</strain>
    </source>
</reference>
<dbReference type="InterPro" id="IPR052894">
    <property type="entry name" value="AsmA-related"/>
</dbReference>
<dbReference type="PANTHER" id="PTHR30441">
    <property type="entry name" value="DUF748 DOMAIN-CONTAINING PROTEIN"/>
    <property type="match status" value="1"/>
</dbReference>
<dbReference type="GO" id="GO:0005886">
    <property type="term" value="C:plasma membrane"/>
    <property type="evidence" value="ECO:0007669"/>
    <property type="project" value="TreeGrafter"/>
</dbReference>